<dbReference type="NCBIfam" id="TIGR03083">
    <property type="entry name" value="maleylpyruvate isomerase family mycothiol-dependent enzyme"/>
    <property type="match status" value="1"/>
</dbReference>
<reference evidence="3 5" key="2">
    <citation type="submission" date="2023-07" db="EMBL/GenBank/DDBJ databases">
        <title>Sequencing the genomes of 1000 actinobacteria strains.</title>
        <authorList>
            <person name="Klenk H.-P."/>
        </authorList>
    </citation>
    <scope>NUCLEOTIDE SEQUENCE [LARGE SCALE GENOMIC DNA]</scope>
    <source>
        <strain evidence="3 5">DSM 44724</strain>
    </source>
</reference>
<dbReference type="InterPro" id="IPR017517">
    <property type="entry name" value="Maleyloyr_isom"/>
</dbReference>
<comment type="caution">
    <text evidence="2">The sequence shown here is derived from an EMBL/GenBank/DDBJ whole genome shotgun (WGS) entry which is preliminary data.</text>
</comment>
<dbReference type="AlphaFoldDB" id="A0A9X3PJK1"/>
<dbReference type="Proteomes" id="UP001183604">
    <property type="component" value="Unassembled WGS sequence"/>
</dbReference>
<feature type="domain" description="Mycothiol-dependent maleylpyruvate isomerase metal-binding" evidence="1">
    <location>
        <begin position="21"/>
        <end position="109"/>
    </location>
</feature>
<name>A0A9X3PJK1_9ACTN</name>
<evidence type="ECO:0000259" key="1">
    <source>
        <dbReference type="Pfam" id="PF11716"/>
    </source>
</evidence>
<evidence type="ECO:0000313" key="2">
    <source>
        <dbReference type="EMBL" id="MDA1386691.1"/>
    </source>
</evidence>
<keyword evidence="2" id="KW-0413">Isomerase</keyword>
<dbReference type="Pfam" id="PF11716">
    <property type="entry name" value="MDMPI_N"/>
    <property type="match status" value="1"/>
</dbReference>
<evidence type="ECO:0000313" key="4">
    <source>
        <dbReference type="Proteomes" id="UP001145799"/>
    </source>
</evidence>
<dbReference type="Proteomes" id="UP001145799">
    <property type="component" value="Unassembled WGS sequence"/>
</dbReference>
<dbReference type="GO" id="GO:0046872">
    <property type="term" value="F:metal ion binding"/>
    <property type="evidence" value="ECO:0007669"/>
    <property type="project" value="InterPro"/>
</dbReference>
<dbReference type="SUPFAM" id="SSF109854">
    <property type="entry name" value="DinB/YfiT-like putative metalloenzymes"/>
    <property type="match status" value="1"/>
</dbReference>
<accession>A0A9X3PJK1</accession>
<dbReference type="Gene3D" id="1.20.120.450">
    <property type="entry name" value="dinb family like domain"/>
    <property type="match status" value="1"/>
</dbReference>
<protein>
    <submittedName>
        <fullName evidence="2">Maleylpyruvate isomerase family mycothiol-dependent enzyme</fullName>
    </submittedName>
    <submittedName>
        <fullName evidence="3">Uncharacterized protein (TIGR03083 family)</fullName>
    </submittedName>
</protein>
<dbReference type="GO" id="GO:0016853">
    <property type="term" value="F:isomerase activity"/>
    <property type="evidence" value="ECO:0007669"/>
    <property type="project" value="UniProtKB-KW"/>
</dbReference>
<evidence type="ECO:0000313" key="3">
    <source>
        <dbReference type="EMBL" id="MDR7340318.1"/>
    </source>
</evidence>
<dbReference type="EMBL" id="JAVDYD010000001">
    <property type="protein sequence ID" value="MDR7340318.1"/>
    <property type="molecule type" value="Genomic_DNA"/>
</dbReference>
<sequence length="220" mass="24309">MADRATRHTRADSRALWRMIHAERAALADDLAGLGDRQWETQSLCEELTVRQVLAHLTAGASLSWSRWMAGVIKCRFDFDKQVAMRLAERMGRTPSETLESFKGSVSNTSRVIPLKALLGETIVHGEDIRHPLGVERAYPMETITLLAEYYRQSDFVVVAKKRVADLHLVAEDGPFTAGTGPMVTGTTLALTMAMTGRAAYCDQLQGDGVTPLRERCASM</sequence>
<organism evidence="2 4">
    <name type="scientific">Glycomyces lechevalierae</name>
    <dbReference type="NCBI Taxonomy" id="256034"/>
    <lineage>
        <taxon>Bacteria</taxon>
        <taxon>Bacillati</taxon>
        <taxon>Actinomycetota</taxon>
        <taxon>Actinomycetes</taxon>
        <taxon>Glycomycetales</taxon>
        <taxon>Glycomycetaceae</taxon>
        <taxon>Glycomyces</taxon>
    </lineage>
</organism>
<reference evidence="2" key="1">
    <citation type="submission" date="2022-12" db="EMBL/GenBank/DDBJ databases">
        <title>Gycomyces niveus sp.nov., a novel actinomycete isolated from soil in Shouguang.</title>
        <authorList>
            <person name="Yang X."/>
        </authorList>
    </citation>
    <scope>NUCLEOTIDE SEQUENCE</scope>
    <source>
        <strain evidence="2">DSM 44724</strain>
    </source>
</reference>
<gene>
    <name evidence="3" type="ORF">J2S69_004037</name>
    <name evidence="2" type="ORF">O2L01_16960</name>
</gene>
<proteinExistence type="predicted"/>
<evidence type="ECO:0000313" key="5">
    <source>
        <dbReference type="Proteomes" id="UP001183604"/>
    </source>
</evidence>
<dbReference type="InterPro" id="IPR034660">
    <property type="entry name" value="DinB/YfiT-like"/>
</dbReference>
<dbReference type="EMBL" id="JAPZVQ010000011">
    <property type="protein sequence ID" value="MDA1386691.1"/>
    <property type="molecule type" value="Genomic_DNA"/>
</dbReference>
<keyword evidence="5" id="KW-1185">Reference proteome</keyword>
<dbReference type="RefSeq" id="WP_270123173.1">
    <property type="nucleotide sequence ID" value="NZ_BAAAOM010000003.1"/>
</dbReference>
<dbReference type="InterPro" id="IPR024344">
    <property type="entry name" value="MDMPI_metal-binding"/>
</dbReference>